<keyword evidence="3" id="KW-1185">Reference proteome</keyword>
<feature type="domain" description="DUF6602" evidence="1">
    <location>
        <begin position="15"/>
        <end position="115"/>
    </location>
</feature>
<dbReference type="STRING" id="862908.BMS_0799"/>
<name>E1X5Y1_HALMS</name>
<dbReference type="KEGG" id="bmx:BMS_0799"/>
<dbReference type="InterPro" id="IPR046537">
    <property type="entry name" value="DUF6602"/>
</dbReference>
<dbReference type="CDD" id="cd21173">
    <property type="entry name" value="NucC-like"/>
    <property type="match status" value="1"/>
</dbReference>
<accession>E1X5Y1</accession>
<sequence>MSVAQKMKVDFESTKEAHHKLGRGTNREDIIKSFLETVLPSKYGFGKGEVVTSNNEHSGEMDIIIYDKDKCPKLIYEDGHALFPIEIVYCVIQVKTSLNSTELKSAYKNIESLKKIIPKQGFTHDDNMGMKTGLGAPNIVGLVVAFEASRELKVIADQLKTLDGELDSIKYRPDFIITLDEGIVGPNQRLRSEFNEFNIPNKPEDLYYTRKTKRHTLLRFYMQLLDELNFLKLAPFDLDKYLKMPELIGPYKVSGHDRFMKRNKDGKNSPPKKINYNGIKKIVKYCENIKPKTQTQIFKDWLGAIPMGTHESDYDYEIYEYNPNNLPYLNVRKIQMDENNFPQYNDPAFQGVQIVIDKRIYSVDVNALEESDFDEREDFDYDEFFAE</sequence>
<dbReference type="HOGENOM" id="CLU_670206_0_0_7"/>
<evidence type="ECO:0000313" key="2">
    <source>
        <dbReference type="EMBL" id="CBW25698.1"/>
    </source>
</evidence>
<evidence type="ECO:0000259" key="1">
    <source>
        <dbReference type="Pfam" id="PF20247"/>
    </source>
</evidence>
<evidence type="ECO:0000313" key="3">
    <source>
        <dbReference type="Proteomes" id="UP000008963"/>
    </source>
</evidence>
<reference evidence="3" key="1">
    <citation type="journal article" date="2013" name="ISME J.">
        <title>A small predatory core genome in the divergent marine Bacteriovorax marinus SJ and the terrestrial Bdellovibrio bacteriovorus.</title>
        <authorList>
            <person name="Crossman L.C."/>
            <person name="Chen H."/>
            <person name="Cerdeno-Tarraga A.M."/>
            <person name="Brooks K."/>
            <person name="Quail M.A."/>
            <person name="Pineiro S.A."/>
            <person name="Hobley L."/>
            <person name="Sockett R.E."/>
            <person name="Bentley S.D."/>
            <person name="Parkhill J."/>
            <person name="Williams H.N."/>
            <person name="Stine O.C."/>
        </authorList>
    </citation>
    <scope>NUCLEOTIDE SEQUENCE [LARGE SCALE GENOMIC DNA]</scope>
    <source>
        <strain evidence="3">ATCC BAA-682 / DSM 15412 / SJ</strain>
    </source>
</reference>
<dbReference type="Pfam" id="PF20247">
    <property type="entry name" value="DUF6602"/>
    <property type="match status" value="1"/>
</dbReference>
<dbReference type="Proteomes" id="UP000008963">
    <property type="component" value="Chromosome"/>
</dbReference>
<gene>
    <name evidence="2" type="ordered locus">BMS_0799</name>
</gene>
<dbReference type="AlphaFoldDB" id="E1X5Y1"/>
<dbReference type="PATRIC" id="fig|862908.3.peg.763"/>
<dbReference type="EMBL" id="FQ312005">
    <property type="protein sequence ID" value="CBW25698.1"/>
    <property type="molecule type" value="Genomic_DNA"/>
</dbReference>
<proteinExistence type="predicted"/>
<protein>
    <recommendedName>
        <fullName evidence="1">DUF6602 domain-containing protein</fullName>
    </recommendedName>
</protein>
<dbReference type="eggNOG" id="ENOG5030K1V">
    <property type="taxonomic scope" value="Bacteria"/>
</dbReference>
<organism evidence="2 3">
    <name type="scientific">Halobacteriovorax marinus (strain ATCC BAA-682 / DSM 15412 / SJ)</name>
    <name type="common">Bacteriovorax marinus</name>
    <dbReference type="NCBI Taxonomy" id="862908"/>
    <lineage>
        <taxon>Bacteria</taxon>
        <taxon>Pseudomonadati</taxon>
        <taxon>Bdellovibrionota</taxon>
        <taxon>Bacteriovoracia</taxon>
        <taxon>Bacteriovoracales</taxon>
        <taxon>Halobacteriovoraceae</taxon>
        <taxon>Halobacteriovorax</taxon>
    </lineage>
</organism>